<dbReference type="Gene3D" id="1.10.510.10">
    <property type="entry name" value="Transferase(Phosphotransferase) domain 1"/>
    <property type="match status" value="2"/>
</dbReference>
<organism evidence="9 10">
    <name type="scientific">Eleusine coracana subsp. coracana</name>
    <dbReference type="NCBI Taxonomy" id="191504"/>
    <lineage>
        <taxon>Eukaryota</taxon>
        <taxon>Viridiplantae</taxon>
        <taxon>Streptophyta</taxon>
        <taxon>Embryophyta</taxon>
        <taxon>Tracheophyta</taxon>
        <taxon>Spermatophyta</taxon>
        <taxon>Magnoliopsida</taxon>
        <taxon>Liliopsida</taxon>
        <taxon>Poales</taxon>
        <taxon>Poaceae</taxon>
        <taxon>PACMAD clade</taxon>
        <taxon>Chloridoideae</taxon>
        <taxon>Cynodonteae</taxon>
        <taxon>Eleusininae</taxon>
        <taxon>Eleusine</taxon>
    </lineage>
</organism>
<dbReference type="PROSITE" id="PS51698">
    <property type="entry name" value="U_BOX"/>
    <property type="match status" value="1"/>
</dbReference>
<keyword evidence="4" id="KW-0808">Transferase</keyword>
<name>A0AAV5CNZ6_ELECO</name>
<dbReference type="InterPro" id="IPR008271">
    <property type="entry name" value="Ser/Thr_kinase_AS"/>
</dbReference>
<dbReference type="SUPFAM" id="SSF52402">
    <property type="entry name" value="Adenine nucleotide alpha hydrolases-like"/>
    <property type="match status" value="1"/>
</dbReference>
<dbReference type="PANTHER" id="PTHR45647:SF131">
    <property type="entry name" value="RING-TYPE E3 UBIQUITIN TRANSFERASE"/>
    <property type="match status" value="1"/>
</dbReference>
<evidence type="ECO:0000256" key="6">
    <source>
        <dbReference type="SAM" id="MobiDB-lite"/>
    </source>
</evidence>
<dbReference type="InterPro" id="IPR011009">
    <property type="entry name" value="Kinase-like_dom_sf"/>
</dbReference>
<dbReference type="PROSITE" id="PS00108">
    <property type="entry name" value="PROTEIN_KINASE_ST"/>
    <property type="match status" value="2"/>
</dbReference>
<dbReference type="CDD" id="cd16655">
    <property type="entry name" value="RING-Ubox_WDSUB1-like"/>
    <property type="match status" value="1"/>
</dbReference>
<feature type="compositionally biased region" description="Polar residues" evidence="6">
    <location>
        <begin position="71"/>
        <end position="81"/>
    </location>
</feature>
<dbReference type="Pfam" id="PF04564">
    <property type="entry name" value="U-box"/>
    <property type="match status" value="1"/>
</dbReference>
<comment type="catalytic activity">
    <reaction evidence="1">
        <text>S-ubiquitinyl-[E2 ubiquitin-conjugating enzyme]-L-cysteine + [acceptor protein]-L-lysine = [E2 ubiquitin-conjugating enzyme]-L-cysteine + N(6)-ubiquitinyl-[acceptor protein]-L-lysine.</text>
        <dbReference type="EC" id="2.3.2.27"/>
    </reaction>
</comment>
<evidence type="ECO:0000259" key="7">
    <source>
        <dbReference type="PROSITE" id="PS50011"/>
    </source>
</evidence>
<dbReference type="Proteomes" id="UP001054889">
    <property type="component" value="Unassembled WGS sequence"/>
</dbReference>
<dbReference type="InterPro" id="IPR051348">
    <property type="entry name" value="U-box_ubiquitin_ligases"/>
</dbReference>
<dbReference type="Pfam" id="PF00069">
    <property type="entry name" value="Pkinase"/>
    <property type="match status" value="1"/>
</dbReference>
<dbReference type="GO" id="GO:0005524">
    <property type="term" value="F:ATP binding"/>
    <property type="evidence" value="ECO:0007669"/>
    <property type="project" value="InterPro"/>
</dbReference>
<feature type="region of interest" description="Disordered" evidence="6">
    <location>
        <begin position="850"/>
        <end position="878"/>
    </location>
</feature>
<feature type="domain" description="U-box" evidence="8">
    <location>
        <begin position="617"/>
        <end position="656"/>
    </location>
</feature>
<dbReference type="InterPro" id="IPR000719">
    <property type="entry name" value="Prot_kinase_dom"/>
</dbReference>
<dbReference type="EMBL" id="BQKI01000007">
    <property type="protein sequence ID" value="GJM99606.1"/>
    <property type="molecule type" value="Genomic_DNA"/>
</dbReference>
<sequence length="1189" mass="132203">MVDRHPQCWTSGRTCYGLTVVKALVVLVLSLTRAQVEALASRKAKGQLPAWDNTKESSRPARLQTKKQLTDMASPTAGSSSRADDSPEPSLPGEKVYVAMGEEVSESKATLLWALHKFHKGAGSSFVLLHVCSPSKSLAGLGARTPAAQVEHGLTAYKEMQLQRITDSLDQYLLLCAQEKINAEKLVVESDDVAQGLVDLISEDRVTALVMGAAADKLYTKKMNIPKSKKARDNVKEPYGAYDYFQYILRELESSRQEVYEEKCRRETVERELFEASQKARERDQRMVLEKQGAHSNRIIKDLMLQRDKALREAEALRAKKGESTATAEGQAHITELSYSEIKDATNDFDHSMKIGESVYGSVYKGFLRHTNVEILSKARHPNVITLMGACKDAQAIVYEYMPNGSLDDRLACKDNSKPLNWQLRTHIASNICSALMFLHSNKPHSIVHSDLKGSNILLDGNNVAKLSGFGVCQMLTNEFKATTALYRHTHPKGSFVYIDPEYLISGDLTPLSDVYSFGIILLRLLTGRSGLGLLKEVQQAVERGCLKAILDSSAGEWPPMYAEQLAQVGLRCCEIRRKNRPELQTEVWTVLEPMLKSASVILGSLSFKSVSEDLTGVPSYFICPILQDVMREPLIAADGFTYEAEAIREWLNSGHLGGKVLYKFADEKEKEVHRCRETEAMVQMLSQYRSLCGKRKVSAHYITHDDIVAGVVNLIKKLKIKRIVIGSSNDHVKHSTGSVGYGASPDTLASIHELCDESDDGYTTPPSDFVDDITDVEKVIEMDDSDQLVTEEETLTEESIDDSIAYEEEISAEEADRSDEIQSFRNVTEKAEKIMAKIEKLQKKLKELQGGNYNDGERSVSPRERTPSLKRKTSLSQPRYPELSIPEHIAQLSMSQIGKATDNFNSRNFIGEGGYGPVYEGILGGKTVAIKLLRPHGSQGFPEYQQELVVLSRVEHAHIVRLLGVCPESCSLVYEHLPNGTLLERLTTGLSWKDRVRILVEQRSALSYLHSSRPHAIIHADVKLSNVLLDARDASRLGDFGTARAVHVKPLEEETIGRRTGPMGTTGYMDPVFFMTGELTTESDAYAFGVVVLQLLTGLLDLNVADQAREAVRMDAVHSVLDASAGAWPHVQAERLLKLALRCCSLDRKRRPAITSDADWRPLDILRAMATSSSPSSRSWKWNYHATS</sequence>
<dbReference type="SMART" id="SM00504">
    <property type="entry name" value="Ubox"/>
    <property type="match status" value="1"/>
</dbReference>
<evidence type="ECO:0000256" key="5">
    <source>
        <dbReference type="ARBA" id="ARBA00022786"/>
    </source>
</evidence>
<feature type="domain" description="Protein kinase" evidence="7">
    <location>
        <begin position="905"/>
        <end position="1165"/>
    </location>
</feature>
<dbReference type="Gene3D" id="3.30.200.20">
    <property type="entry name" value="Phosphorylase Kinase, domain 1"/>
    <property type="match status" value="3"/>
</dbReference>
<comment type="pathway">
    <text evidence="2">Protein modification; protein ubiquitination.</text>
</comment>
<keyword evidence="10" id="KW-1185">Reference proteome</keyword>
<protein>
    <recommendedName>
        <fullName evidence="3">RING-type E3 ubiquitin transferase</fullName>
        <ecNumber evidence="3">2.3.2.27</ecNumber>
    </recommendedName>
</protein>
<keyword evidence="5" id="KW-0833">Ubl conjugation pathway</keyword>
<reference evidence="9" key="2">
    <citation type="submission" date="2021-12" db="EMBL/GenBank/DDBJ databases">
        <title>Resequencing data analysis of finger millet.</title>
        <authorList>
            <person name="Hatakeyama M."/>
            <person name="Aluri S."/>
            <person name="Balachadran M.T."/>
            <person name="Sivarajan S.R."/>
            <person name="Poveda L."/>
            <person name="Shimizu-Inatsugi R."/>
            <person name="Schlapbach R."/>
            <person name="Sreeman S.M."/>
            <person name="Shimizu K.K."/>
        </authorList>
    </citation>
    <scope>NUCLEOTIDE SEQUENCE</scope>
</reference>
<dbReference type="PROSITE" id="PS50011">
    <property type="entry name" value="PROTEIN_KINASE_DOM"/>
    <property type="match status" value="2"/>
</dbReference>
<dbReference type="AlphaFoldDB" id="A0AAV5CNZ6"/>
<evidence type="ECO:0000313" key="9">
    <source>
        <dbReference type="EMBL" id="GJM99606.1"/>
    </source>
</evidence>
<evidence type="ECO:0000256" key="1">
    <source>
        <dbReference type="ARBA" id="ARBA00000900"/>
    </source>
</evidence>
<evidence type="ECO:0000259" key="8">
    <source>
        <dbReference type="PROSITE" id="PS51698"/>
    </source>
</evidence>
<dbReference type="EC" id="2.3.2.27" evidence="3"/>
<gene>
    <name evidence="9" type="primary">ga16726</name>
    <name evidence="9" type="ORF">PR202_ga16726</name>
</gene>
<dbReference type="GO" id="GO:0061630">
    <property type="term" value="F:ubiquitin protein ligase activity"/>
    <property type="evidence" value="ECO:0007669"/>
    <property type="project" value="UniProtKB-EC"/>
</dbReference>
<dbReference type="GO" id="GO:0016567">
    <property type="term" value="P:protein ubiquitination"/>
    <property type="evidence" value="ECO:0007669"/>
    <property type="project" value="InterPro"/>
</dbReference>
<dbReference type="SUPFAM" id="SSF56112">
    <property type="entry name" value="Protein kinase-like (PK-like)"/>
    <property type="match status" value="2"/>
</dbReference>
<dbReference type="Gene3D" id="3.30.40.10">
    <property type="entry name" value="Zinc/RING finger domain, C3HC4 (zinc finger)"/>
    <property type="match status" value="1"/>
</dbReference>
<evidence type="ECO:0000313" key="10">
    <source>
        <dbReference type="Proteomes" id="UP001054889"/>
    </source>
</evidence>
<dbReference type="SUPFAM" id="SSF57850">
    <property type="entry name" value="RING/U-box"/>
    <property type="match status" value="1"/>
</dbReference>
<dbReference type="Pfam" id="PF07714">
    <property type="entry name" value="PK_Tyr_Ser-Thr"/>
    <property type="match status" value="1"/>
</dbReference>
<proteinExistence type="predicted"/>
<dbReference type="PANTHER" id="PTHR45647">
    <property type="entry name" value="OS02G0152300 PROTEIN"/>
    <property type="match status" value="1"/>
</dbReference>
<comment type="caution">
    <text evidence="9">The sequence shown here is derived from an EMBL/GenBank/DDBJ whole genome shotgun (WGS) entry which is preliminary data.</text>
</comment>
<reference evidence="9" key="1">
    <citation type="journal article" date="2018" name="DNA Res.">
        <title>Multiple hybrid de novo genome assembly of finger millet, an orphan allotetraploid crop.</title>
        <authorList>
            <person name="Hatakeyama M."/>
            <person name="Aluri S."/>
            <person name="Balachadran M.T."/>
            <person name="Sivarajan S.R."/>
            <person name="Patrignani A."/>
            <person name="Gruter S."/>
            <person name="Poveda L."/>
            <person name="Shimizu-Inatsugi R."/>
            <person name="Baeten J."/>
            <person name="Francoijs K.J."/>
            <person name="Nataraja K.N."/>
            <person name="Reddy Y.A.N."/>
            <person name="Phadnis S."/>
            <person name="Ravikumar R.L."/>
            <person name="Schlapbach R."/>
            <person name="Sreeman S.M."/>
            <person name="Shimizu K.K."/>
        </authorList>
    </citation>
    <scope>NUCLEOTIDE SEQUENCE</scope>
</reference>
<dbReference type="CDD" id="cd01989">
    <property type="entry name" value="USP_STK_Ubox_N"/>
    <property type="match status" value="1"/>
</dbReference>
<feature type="domain" description="Protein kinase" evidence="7">
    <location>
        <begin position="349"/>
        <end position="596"/>
    </location>
</feature>
<dbReference type="Pfam" id="PF00582">
    <property type="entry name" value="Usp"/>
    <property type="match status" value="1"/>
</dbReference>
<evidence type="ECO:0000256" key="4">
    <source>
        <dbReference type="ARBA" id="ARBA00022679"/>
    </source>
</evidence>
<feature type="compositionally biased region" description="Basic and acidic residues" evidence="6">
    <location>
        <begin position="856"/>
        <end position="868"/>
    </location>
</feature>
<accession>A0AAV5CNZ6</accession>
<dbReference type="InterPro" id="IPR006016">
    <property type="entry name" value="UspA"/>
</dbReference>
<dbReference type="GO" id="GO:0004672">
    <property type="term" value="F:protein kinase activity"/>
    <property type="evidence" value="ECO:0007669"/>
    <property type="project" value="InterPro"/>
</dbReference>
<dbReference type="InterPro" id="IPR013083">
    <property type="entry name" value="Znf_RING/FYVE/PHD"/>
</dbReference>
<dbReference type="Gene3D" id="3.40.50.620">
    <property type="entry name" value="HUPs"/>
    <property type="match status" value="1"/>
</dbReference>
<dbReference type="InterPro" id="IPR001245">
    <property type="entry name" value="Ser-Thr/Tyr_kinase_cat_dom"/>
</dbReference>
<dbReference type="InterPro" id="IPR014729">
    <property type="entry name" value="Rossmann-like_a/b/a_fold"/>
</dbReference>
<dbReference type="SMART" id="SM00220">
    <property type="entry name" value="S_TKc"/>
    <property type="match status" value="2"/>
</dbReference>
<feature type="region of interest" description="Disordered" evidence="6">
    <location>
        <begin position="45"/>
        <end position="93"/>
    </location>
</feature>
<dbReference type="InterPro" id="IPR003613">
    <property type="entry name" value="Ubox_domain"/>
</dbReference>
<evidence type="ECO:0000256" key="3">
    <source>
        <dbReference type="ARBA" id="ARBA00012483"/>
    </source>
</evidence>
<evidence type="ECO:0000256" key="2">
    <source>
        <dbReference type="ARBA" id="ARBA00004906"/>
    </source>
</evidence>